<dbReference type="InterPro" id="IPR017981">
    <property type="entry name" value="GPCR_2-like_7TM"/>
</dbReference>
<dbReference type="SUPFAM" id="SSF111418">
    <property type="entry name" value="Hormone receptor domain"/>
    <property type="match status" value="1"/>
</dbReference>
<dbReference type="PROSITE" id="PS50261">
    <property type="entry name" value="G_PROTEIN_RECEP_F2_4"/>
    <property type="match status" value="1"/>
</dbReference>
<feature type="region of interest" description="Disordered" evidence="11">
    <location>
        <begin position="1"/>
        <end position="58"/>
    </location>
</feature>
<gene>
    <name evidence="15" type="ORF">J437_LFUL011611</name>
</gene>
<dbReference type="PROSITE" id="PS00649">
    <property type="entry name" value="G_PROTEIN_RECEP_F2_1"/>
    <property type="match status" value="1"/>
</dbReference>
<dbReference type="PRINTS" id="PR00249">
    <property type="entry name" value="GPCRSECRETIN"/>
</dbReference>
<protein>
    <recommendedName>
        <fullName evidence="17">Calcitonin receptor</fullName>
    </recommendedName>
</protein>
<evidence type="ECO:0008006" key="17">
    <source>
        <dbReference type="Google" id="ProtNLM"/>
    </source>
</evidence>
<feature type="transmembrane region" description="Helical" evidence="12">
    <location>
        <begin position="184"/>
        <end position="206"/>
    </location>
</feature>
<dbReference type="Proteomes" id="UP000792457">
    <property type="component" value="Unassembled WGS sequence"/>
</dbReference>
<evidence type="ECO:0000313" key="16">
    <source>
        <dbReference type="Proteomes" id="UP000792457"/>
    </source>
</evidence>
<sequence length="279" mass="31571">MKTPGQDSKGETSVLSMGEAKDVGKVSPYSSREDEYVRGMDEIEGKVMRESNGNTDKERENSSTWFFIRRLSECMERKSQMQDPGDGSLYCPITFDGWSCWNQTKAGETAHIPCPHFITGFDPNRLHLHLALVVVFVKDEIVLRWFYFLGWGLPLLLTTLYGVSRWMDPGETTKCWMEDSLYQWVLTIPVFLSLTASFIFLVNVVRVLLTKLHSRSANPAPIGMKKAVRATLILIPLFGIQHVLIPFRPEPKAPGEAVYQIFSAVLVSLQVSYSLILCI</sequence>
<dbReference type="Pfam" id="PF00002">
    <property type="entry name" value="7tm_2"/>
    <property type="match status" value="1"/>
</dbReference>
<keyword evidence="8" id="KW-0675">Receptor</keyword>
<organism evidence="15 16">
    <name type="scientific">Ladona fulva</name>
    <name type="common">Scarce chaser dragonfly</name>
    <name type="synonym">Libellula fulva</name>
    <dbReference type="NCBI Taxonomy" id="123851"/>
    <lineage>
        <taxon>Eukaryota</taxon>
        <taxon>Metazoa</taxon>
        <taxon>Ecdysozoa</taxon>
        <taxon>Arthropoda</taxon>
        <taxon>Hexapoda</taxon>
        <taxon>Insecta</taxon>
        <taxon>Pterygota</taxon>
        <taxon>Palaeoptera</taxon>
        <taxon>Odonata</taxon>
        <taxon>Epiprocta</taxon>
        <taxon>Anisoptera</taxon>
        <taxon>Libelluloidea</taxon>
        <taxon>Libellulidae</taxon>
        <taxon>Ladona</taxon>
    </lineage>
</organism>
<evidence type="ECO:0000313" key="15">
    <source>
        <dbReference type="EMBL" id="KAG8232509.1"/>
    </source>
</evidence>
<dbReference type="PANTHER" id="PTHR45620:SF43">
    <property type="entry name" value="HECTOR, ISOFORM A"/>
    <property type="match status" value="1"/>
</dbReference>
<reference evidence="15" key="2">
    <citation type="submission" date="2017-10" db="EMBL/GenBank/DDBJ databases">
        <title>Ladona fulva Genome sequencing and assembly.</title>
        <authorList>
            <person name="Murali S."/>
            <person name="Richards S."/>
            <person name="Bandaranaike D."/>
            <person name="Bellair M."/>
            <person name="Blankenburg K."/>
            <person name="Chao H."/>
            <person name="Dinh H."/>
            <person name="Doddapaneni H."/>
            <person name="Dugan-Rocha S."/>
            <person name="Elkadiri S."/>
            <person name="Gnanaolivu R."/>
            <person name="Hernandez B."/>
            <person name="Skinner E."/>
            <person name="Javaid M."/>
            <person name="Lee S."/>
            <person name="Li M."/>
            <person name="Ming W."/>
            <person name="Munidasa M."/>
            <person name="Muniz J."/>
            <person name="Nguyen L."/>
            <person name="Hughes D."/>
            <person name="Osuji N."/>
            <person name="Pu L.-L."/>
            <person name="Puazo M."/>
            <person name="Qu C."/>
            <person name="Quiroz J."/>
            <person name="Raj R."/>
            <person name="Weissenberger G."/>
            <person name="Xin Y."/>
            <person name="Zou X."/>
            <person name="Han Y."/>
            <person name="Worley K."/>
            <person name="Muzny D."/>
            <person name="Gibbs R."/>
        </authorList>
    </citation>
    <scope>NUCLEOTIDE SEQUENCE</scope>
    <source>
        <strain evidence="15">Sampled in the wild</strain>
    </source>
</reference>
<keyword evidence="9" id="KW-0325">Glycoprotein</keyword>
<dbReference type="AlphaFoldDB" id="A0A8K0KC89"/>
<accession>A0A8K0KC89</accession>
<evidence type="ECO:0000256" key="9">
    <source>
        <dbReference type="ARBA" id="ARBA00023180"/>
    </source>
</evidence>
<keyword evidence="7 12" id="KW-0472">Membrane</keyword>
<dbReference type="SMART" id="SM00008">
    <property type="entry name" value="HormR"/>
    <property type="match status" value="1"/>
</dbReference>
<dbReference type="GO" id="GO:0007166">
    <property type="term" value="P:cell surface receptor signaling pathway"/>
    <property type="evidence" value="ECO:0007669"/>
    <property type="project" value="InterPro"/>
</dbReference>
<dbReference type="InterPro" id="IPR001879">
    <property type="entry name" value="GPCR_2_extracellular_dom"/>
</dbReference>
<dbReference type="InterPro" id="IPR017983">
    <property type="entry name" value="GPCR_2_secretin-like_CS"/>
</dbReference>
<evidence type="ECO:0000256" key="11">
    <source>
        <dbReference type="SAM" id="MobiDB-lite"/>
    </source>
</evidence>
<dbReference type="InterPro" id="IPR000832">
    <property type="entry name" value="GPCR_2_secretin-like"/>
</dbReference>
<evidence type="ECO:0000256" key="3">
    <source>
        <dbReference type="ARBA" id="ARBA00022475"/>
    </source>
</evidence>
<dbReference type="GO" id="GO:0008528">
    <property type="term" value="F:G protein-coupled peptide receptor activity"/>
    <property type="evidence" value="ECO:0007669"/>
    <property type="project" value="TreeGrafter"/>
</dbReference>
<comment type="subcellular location">
    <subcellularLocation>
        <location evidence="1">Cell membrane</location>
        <topology evidence="1">Multi-pass membrane protein</topology>
    </subcellularLocation>
</comment>
<dbReference type="PROSITE" id="PS50227">
    <property type="entry name" value="G_PROTEIN_RECEP_F2_3"/>
    <property type="match status" value="1"/>
</dbReference>
<evidence type="ECO:0000259" key="13">
    <source>
        <dbReference type="PROSITE" id="PS50227"/>
    </source>
</evidence>
<evidence type="ECO:0000256" key="6">
    <source>
        <dbReference type="ARBA" id="ARBA00023040"/>
    </source>
</evidence>
<evidence type="ECO:0000256" key="4">
    <source>
        <dbReference type="ARBA" id="ARBA00022692"/>
    </source>
</evidence>
<dbReference type="InterPro" id="IPR050332">
    <property type="entry name" value="GPCR_2"/>
</dbReference>
<dbReference type="Gene3D" id="1.20.1070.10">
    <property type="entry name" value="Rhodopsin 7-helix transmembrane proteins"/>
    <property type="match status" value="1"/>
</dbReference>
<reference evidence="15" key="1">
    <citation type="submission" date="2013-04" db="EMBL/GenBank/DDBJ databases">
        <authorList>
            <person name="Qu J."/>
            <person name="Murali S.C."/>
            <person name="Bandaranaike D."/>
            <person name="Bellair M."/>
            <person name="Blankenburg K."/>
            <person name="Chao H."/>
            <person name="Dinh H."/>
            <person name="Doddapaneni H."/>
            <person name="Downs B."/>
            <person name="Dugan-Rocha S."/>
            <person name="Elkadiri S."/>
            <person name="Gnanaolivu R.D."/>
            <person name="Hernandez B."/>
            <person name="Javaid M."/>
            <person name="Jayaseelan J.C."/>
            <person name="Lee S."/>
            <person name="Li M."/>
            <person name="Ming W."/>
            <person name="Munidasa M."/>
            <person name="Muniz J."/>
            <person name="Nguyen L."/>
            <person name="Ongeri F."/>
            <person name="Osuji N."/>
            <person name="Pu L.-L."/>
            <person name="Puazo M."/>
            <person name="Qu C."/>
            <person name="Quiroz J."/>
            <person name="Raj R."/>
            <person name="Weissenberger G."/>
            <person name="Xin Y."/>
            <person name="Zou X."/>
            <person name="Han Y."/>
            <person name="Richards S."/>
            <person name="Worley K."/>
            <person name="Muzny D."/>
            <person name="Gibbs R."/>
        </authorList>
    </citation>
    <scope>NUCLEOTIDE SEQUENCE</scope>
    <source>
        <strain evidence="15">Sampled in the wild</strain>
    </source>
</reference>
<feature type="domain" description="G-protein coupled receptors family 2 profile 1" evidence="13">
    <location>
        <begin position="73"/>
        <end position="179"/>
    </location>
</feature>
<dbReference type="OrthoDB" id="16753at2759"/>
<proteinExistence type="inferred from homology"/>
<feature type="transmembrane region" description="Helical" evidence="12">
    <location>
        <begin position="227"/>
        <end position="245"/>
    </location>
</feature>
<dbReference type="GO" id="GO:0005886">
    <property type="term" value="C:plasma membrane"/>
    <property type="evidence" value="ECO:0007669"/>
    <property type="project" value="UniProtKB-SubCell"/>
</dbReference>
<dbReference type="Gene3D" id="4.10.1240.10">
    <property type="entry name" value="GPCR, family 2, extracellular hormone receptor domain"/>
    <property type="match status" value="1"/>
</dbReference>
<dbReference type="InterPro" id="IPR036445">
    <property type="entry name" value="GPCR_2_extracell_dom_sf"/>
</dbReference>
<comment type="caution">
    <text evidence="15">The sequence shown here is derived from an EMBL/GenBank/DDBJ whole genome shotgun (WGS) entry which is preliminary data.</text>
</comment>
<keyword evidence="10" id="KW-0807">Transducer</keyword>
<evidence type="ECO:0000256" key="1">
    <source>
        <dbReference type="ARBA" id="ARBA00004651"/>
    </source>
</evidence>
<evidence type="ECO:0000256" key="8">
    <source>
        <dbReference type="ARBA" id="ARBA00023170"/>
    </source>
</evidence>
<keyword evidence="16" id="KW-1185">Reference proteome</keyword>
<feature type="transmembrane region" description="Helical" evidence="12">
    <location>
        <begin position="257"/>
        <end position="278"/>
    </location>
</feature>
<evidence type="ECO:0000256" key="2">
    <source>
        <dbReference type="ARBA" id="ARBA00005314"/>
    </source>
</evidence>
<dbReference type="PANTHER" id="PTHR45620">
    <property type="entry name" value="PDF RECEPTOR-LIKE PROTEIN-RELATED"/>
    <property type="match status" value="1"/>
</dbReference>
<keyword evidence="5 12" id="KW-1133">Transmembrane helix</keyword>
<keyword evidence="4 12" id="KW-0812">Transmembrane</keyword>
<evidence type="ECO:0000256" key="5">
    <source>
        <dbReference type="ARBA" id="ARBA00022989"/>
    </source>
</evidence>
<feature type="transmembrane region" description="Helical" evidence="12">
    <location>
        <begin position="145"/>
        <end position="164"/>
    </location>
</feature>
<dbReference type="Pfam" id="PF02793">
    <property type="entry name" value="HRM"/>
    <property type="match status" value="1"/>
</dbReference>
<name>A0A8K0KC89_LADFU</name>
<comment type="similarity">
    <text evidence="2">Belongs to the G-protein coupled receptor 2 family.</text>
</comment>
<evidence type="ECO:0000256" key="12">
    <source>
        <dbReference type="SAM" id="Phobius"/>
    </source>
</evidence>
<evidence type="ECO:0000259" key="14">
    <source>
        <dbReference type="PROSITE" id="PS50261"/>
    </source>
</evidence>
<dbReference type="GO" id="GO:0007188">
    <property type="term" value="P:adenylate cyclase-modulating G protein-coupled receptor signaling pathway"/>
    <property type="evidence" value="ECO:0007669"/>
    <property type="project" value="TreeGrafter"/>
</dbReference>
<dbReference type="EMBL" id="KZ308624">
    <property type="protein sequence ID" value="KAG8232509.1"/>
    <property type="molecule type" value="Genomic_DNA"/>
</dbReference>
<feature type="compositionally biased region" description="Basic and acidic residues" evidence="11">
    <location>
        <begin position="31"/>
        <end position="58"/>
    </location>
</feature>
<feature type="domain" description="G-protein coupled receptors family 2 profile 2" evidence="14">
    <location>
        <begin position="126"/>
        <end position="279"/>
    </location>
</feature>
<evidence type="ECO:0000256" key="10">
    <source>
        <dbReference type="ARBA" id="ARBA00023224"/>
    </source>
</evidence>
<keyword evidence="6" id="KW-0297">G-protein coupled receptor</keyword>
<keyword evidence="3" id="KW-1003">Cell membrane</keyword>
<evidence type="ECO:0000256" key="7">
    <source>
        <dbReference type="ARBA" id="ARBA00023136"/>
    </source>
</evidence>